<keyword evidence="4 6" id="KW-1133">Transmembrane helix</keyword>
<feature type="transmembrane region" description="Helical" evidence="6">
    <location>
        <begin position="740"/>
        <end position="760"/>
    </location>
</feature>
<gene>
    <name evidence="8" type="ORF">dnm_051640</name>
</gene>
<evidence type="ECO:0000313" key="8">
    <source>
        <dbReference type="EMBL" id="QTA89116.1"/>
    </source>
</evidence>
<dbReference type="InterPro" id="IPR000731">
    <property type="entry name" value="SSD"/>
</dbReference>
<dbReference type="GO" id="GO:0005886">
    <property type="term" value="C:plasma membrane"/>
    <property type="evidence" value="ECO:0007669"/>
    <property type="project" value="UniProtKB-SubCell"/>
</dbReference>
<feature type="transmembrane region" description="Helical" evidence="6">
    <location>
        <begin position="710"/>
        <end position="733"/>
    </location>
</feature>
<dbReference type="KEGG" id="dmm:dnm_051640"/>
<keyword evidence="9" id="KW-1185">Reference proteome</keyword>
<dbReference type="AlphaFoldDB" id="A0A975BP59"/>
<feature type="transmembrane region" description="Helical" evidence="6">
    <location>
        <begin position="328"/>
        <end position="351"/>
    </location>
</feature>
<dbReference type="PROSITE" id="PS50156">
    <property type="entry name" value="SSD"/>
    <property type="match status" value="1"/>
</dbReference>
<evidence type="ECO:0000256" key="4">
    <source>
        <dbReference type="ARBA" id="ARBA00022989"/>
    </source>
</evidence>
<evidence type="ECO:0000313" key="9">
    <source>
        <dbReference type="Proteomes" id="UP000663722"/>
    </source>
</evidence>
<feature type="transmembrane region" description="Helical" evidence="6">
    <location>
        <begin position="231"/>
        <end position="250"/>
    </location>
</feature>
<feature type="domain" description="SSD" evidence="7">
    <location>
        <begin position="253"/>
        <end position="382"/>
    </location>
</feature>
<feature type="transmembrane region" description="Helical" evidence="6">
    <location>
        <begin position="815"/>
        <end position="835"/>
    </location>
</feature>
<dbReference type="Pfam" id="PF03176">
    <property type="entry name" value="MMPL"/>
    <property type="match status" value="2"/>
</dbReference>
<dbReference type="Gene3D" id="1.20.1640.10">
    <property type="entry name" value="Multidrug efflux transporter AcrB transmembrane domain"/>
    <property type="match status" value="2"/>
</dbReference>
<feature type="transmembrane region" description="Helical" evidence="6">
    <location>
        <begin position="357"/>
        <end position="380"/>
    </location>
</feature>
<feature type="transmembrane region" description="Helical" evidence="6">
    <location>
        <begin position="841"/>
        <end position="866"/>
    </location>
</feature>
<feature type="transmembrane region" description="Helical" evidence="6">
    <location>
        <begin position="287"/>
        <end position="308"/>
    </location>
</feature>
<keyword evidence="2" id="KW-1003">Cell membrane</keyword>
<reference evidence="8" key="1">
    <citation type="journal article" date="2021" name="Microb. Physiol.">
        <title>Proteogenomic Insights into the Physiology of Marine, Sulfate-Reducing, Filamentous Desulfonema limicola and Desulfonema magnum.</title>
        <authorList>
            <person name="Schnaars V."/>
            <person name="Wohlbrand L."/>
            <person name="Scheve S."/>
            <person name="Hinrichs C."/>
            <person name="Reinhardt R."/>
            <person name="Rabus R."/>
        </authorList>
    </citation>
    <scope>NUCLEOTIDE SEQUENCE</scope>
    <source>
        <strain evidence="8">4be13</strain>
    </source>
</reference>
<dbReference type="RefSeq" id="WP_207677890.1">
    <property type="nucleotide sequence ID" value="NZ_CP061800.1"/>
</dbReference>
<dbReference type="Proteomes" id="UP000663722">
    <property type="component" value="Chromosome"/>
</dbReference>
<feature type="transmembrane region" description="Helical" evidence="6">
    <location>
        <begin position="257"/>
        <end position="281"/>
    </location>
</feature>
<comment type="subcellular location">
    <subcellularLocation>
        <location evidence="1">Cell membrane</location>
        <topology evidence="1">Multi-pass membrane protein</topology>
    </subcellularLocation>
</comment>
<dbReference type="EMBL" id="CP061800">
    <property type="protein sequence ID" value="QTA89116.1"/>
    <property type="molecule type" value="Genomic_DNA"/>
</dbReference>
<feature type="transmembrane region" description="Helical" evidence="6">
    <location>
        <begin position="21"/>
        <end position="39"/>
    </location>
</feature>
<keyword evidence="3 6" id="KW-0812">Transmembrane</keyword>
<dbReference type="InterPro" id="IPR050545">
    <property type="entry name" value="Mycobact_MmpL"/>
</dbReference>
<proteinExistence type="predicted"/>
<keyword evidence="5 6" id="KW-0472">Membrane</keyword>
<dbReference type="PANTHER" id="PTHR33406:SF13">
    <property type="entry name" value="MEMBRANE PROTEIN YDFJ"/>
    <property type="match status" value="1"/>
</dbReference>
<name>A0A975BP59_9BACT</name>
<evidence type="ECO:0000256" key="6">
    <source>
        <dbReference type="SAM" id="Phobius"/>
    </source>
</evidence>
<evidence type="ECO:0000256" key="5">
    <source>
        <dbReference type="ARBA" id="ARBA00023136"/>
    </source>
</evidence>
<evidence type="ECO:0000256" key="2">
    <source>
        <dbReference type="ARBA" id="ARBA00022475"/>
    </source>
</evidence>
<dbReference type="InterPro" id="IPR004869">
    <property type="entry name" value="MMPL_dom"/>
</dbReference>
<feature type="transmembrane region" description="Helical" evidence="6">
    <location>
        <begin position="766"/>
        <end position="787"/>
    </location>
</feature>
<accession>A0A975BP59</accession>
<evidence type="ECO:0000256" key="3">
    <source>
        <dbReference type="ARBA" id="ARBA00022692"/>
    </source>
</evidence>
<feature type="transmembrane region" description="Helical" evidence="6">
    <location>
        <begin position="421"/>
        <end position="438"/>
    </location>
</feature>
<dbReference type="SUPFAM" id="SSF82866">
    <property type="entry name" value="Multidrug efflux transporter AcrB transmembrane domain"/>
    <property type="match status" value="2"/>
</dbReference>
<evidence type="ECO:0000256" key="1">
    <source>
        <dbReference type="ARBA" id="ARBA00004651"/>
    </source>
</evidence>
<dbReference type="PANTHER" id="PTHR33406">
    <property type="entry name" value="MEMBRANE PROTEIN MJ1562-RELATED"/>
    <property type="match status" value="1"/>
</dbReference>
<organism evidence="8 9">
    <name type="scientific">Desulfonema magnum</name>
    <dbReference type="NCBI Taxonomy" id="45655"/>
    <lineage>
        <taxon>Bacteria</taxon>
        <taxon>Pseudomonadati</taxon>
        <taxon>Thermodesulfobacteriota</taxon>
        <taxon>Desulfobacteria</taxon>
        <taxon>Desulfobacterales</taxon>
        <taxon>Desulfococcaceae</taxon>
        <taxon>Desulfonema</taxon>
    </lineage>
</organism>
<evidence type="ECO:0000259" key="7">
    <source>
        <dbReference type="PROSITE" id="PS50156"/>
    </source>
</evidence>
<protein>
    <submittedName>
        <fullName evidence="8">Membrane transport protein domain-containing protein</fullName>
    </submittedName>
</protein>
<sequence>MKTFKNKLADISVSHYKLVTFVMVLFTLITGAFFPLVTMDTDPENMLEKDEPARVFHNKTKKAFDLSEIVVLGIINEHDPDGVFNPKTLRHIYELTEFAKTLRWRDEKNPGQTAGVIEVDMIAPSLVDHMTQGGPGVIRFEWLMPRPPETRKEALAIRDKALSNPLLRGQMVSEDGKALCVYLPLTDKMLSYQVYTSLRKKIGELGGDEEYHITGLPVAEGAIGVEMFTQMGTASPLAMALIFGLLMLFFRKGVIIILPMIIATVSIISSMGLMIALGFPVHILSSMLPIFLMSIAMVDSVHVLSEFFDVYTKEKGRKETIKEVMNTLFAPMLYTSLTTAAGFLSLTLAPIPPARIFGAFLSIGVMIAWLVTILFVPAYIMMIPEQKLENFGLSAHEEKKQNWLTRVLGAMGRLSYNYAKPLLGVFLILAAVAVWGITQIQINDNYAKRFIKSHPIRKADIALNKHFGGTYTAYLILEGKLPGKAKKQDIQKIGKDLTHYAREVMNEYENAPGLAEALVQKLPDFARENDTLEDFLNSVIEHIEKISADTSDETYYAWQELQNFFGIEKEKLRTFKQPEILAYMAGFQAYMENAGLIGKSTSVADVVRKVNQELTDGRPENFRIPEKLQGVAECYMQFQQSHRPNDLWHLVTPDYMRTSIQMQFTTGDSMNTKAAVRAADAYFRDHEPPAELSYRWAGLHYINLVLEDKLVWGFLNSFLGSFLIVFVMMSVLFRSALWGMLCMVPLTITLVAIYGITGIIGKDYDLPIAVLSALSIGMAVDFAIHFLERSRVAYQEQGSWKAVVPKMFGEPARAISRNVLVIAIGFLPLLVAPLIPYKTTGIMLFVILSASGLITLLVLPAILTVAKKWFFRKVEKPDIKTVASPNFESKSVGCN</sequence>